<evidence type="ECO:0000313" key="12">
    <source>
        <dbReference type="EMBL" id="KAA6317898.1"/>
    </source>
</evidence>
<dbReference type="AlphaFoldDB" id="A0A5J4QA05"/>
<evidence type="ECO:0000256" key="7">
    <source>
        <dbReference type="ARBA" id="ARBA00023209"/>
    </source>
</evidence>
<evidence type="ECO:0000256" key="2">
    <source>
        <dbReference type="ARBA" id="ARBA00022516"/>
    </source>
</evidence>
<dbReference type="InterPro" id="IPR033175">
    <property type="entry name" value="PSD-A"/>
</dbReference>
<evidence type="ECO:0000256" key="5">
    <source>
        <dbReference type="ARBA" id="ARBA00023136"/>
    </source>
</evidence>
<evidence type="ECO:0000256" key="11">
    <source>
        <dbReference type="SAM" id="Phobius"/>
    </source>
</evidence>
<keyword evidence="11" id="KW-1133">Transmembrane helix</keyword>
<keyword evidence="10" id="KW-0670">Pyruvate</keyword>
<dbReference type="PANTHER" id="PTHR35809:SF1">
    <property type="entry name" value="ARCHAETIDYLSERINE DECARBOXYLASE PROENZYME-RELATED"/>
    <property type="match status" value="1"/>
</dbReference>
<evidence type="ECO:0000256" key="8">
    <source>
        <dbReference type="ARBA" id="ARBA00023239"/>
    </source>
</evidence>
<dbReference type="Pfam" id="PF02666">
    <property type="entry name" value="PS_Dcarbxylase"/>
    <property type="match status" value="1"/>
</dbReference>
<keyword evidence="2" id="KW-0444">Lipid biosynthesis</keyword>
<evidence type="ECO:0000256" key="9">
    <source>
        <dbReference type="ARBA" id="ARBA00023264"/>
    </source>
</evidence>
<feature type="non-terminal residue" evidence="12">
    <location>
        <position position="144"/>
    </location>
</feature>
<dbReference type="GO" id="GO:0004609">
    <property type="term" value="F:phosphatidylserine decarboxylase activity"/>
    <property type="evidence" value="ECO:0007669"/>
    <property type="project" value="UniProtKB-EC"/>
</dbReference>
<comment type="caution">
    <text evidence="12">The sequence shown here is derived from an EMBL/GenBank/DDBJ whole genome shotgun (WGS) entry which is preliminary data.</text>
</comment>
<evidence type="ECO:0000256" key="3">
    <source>
        <dbReference type="ARBA" id="ARBA00022793"/>
    </source>
</evidence>
<accession>A0A5J4QA05</accession>
<dbReference type="InterPro" id="IPR003817">
    <property type="entry name" value="PS_Dcarbxylase"/>
</dbReference>
<keyword evidence="11" id="KW-0812">Transmembrane</keyword>
<feature type="transmembrane region" description="Helical" evidence="11">
    <location>
        <begin position="42"/>
        <end position="62"/>
    </location>
</feature>
<keyword evidence="4" id="KW-0443">Lipid metabolism</keyword>
<keyword evidence="3" id="KW-0210">Decarboxylase</keyword>
<evidence type="ECO:0000256" key="1">
    <source>
        <dbReference type="ARBA" id="ARBA00022475"/>
    </source>
</evidence>
<organism evidence="12">
    <name type="scientific">termite gut metagenome</name>
    <dbReference type="NCBI Taxonomy" id="433724"/>
    <lineage>
        <taxon>unclassified sequences</taxon>
        <taxon>metagenomes</taxon>
        <taxon>organismal metagenomes</taxon>
    </lineage>
</organism>
<name>A0A5J4QA05_9ZZZZ</name>
<keyword evidence="9" id="KW-1208">Phospholipid metabolism</keyword>
<dbReference type="PANTHER" id="PTHR35809">
    <property type="entry name" value="ARCHAETIDYLSERINE DECARBOXYLASE PROENZYME-RELATED"/>
    <property type="match status" value="1"/>
</dbReference>
<keyword evidence="6" id="KW-0865">Zymogen</keyword>
<dbReference type="EC" id="4.1.1.65" evidence="12"/>
<sequence>MRPIKRLKKIRIHREGTRILIISFIILLIVNIALYRSVGCKWIFYIPVTISGVFYLVMGNFFRCPIRLFGENTEKIVIAPADGKIVVVEEVDEYEYFHDRRIMISIFMSIFNVHANWYPVDGTIKKVAHDNGKFLRAWLPKAST</sequence>
<keyword evidence="1" id="KW-1003">Cell membrane</keyword>
<feature type="transmembrane region" description="Helical" evidence="11">
    <location>
        <begin position="20"/>
        <end position="36"/>
    </location>
</feature>
<reference evidence="12" key="1">
    <citation type="submission" date="2019-03" db="EMBL/GenBank/DDBJ databases">
        <title>Single cell metagenomics reveals metabolic interactions within the superorganism composed of flagellate Streblomastix strix and complex community of Bacteroidetes bacteria on its surface.</title>
        <authorList>
            <person name="Treitli S.C."/>
            <person name="Kolisko M."/>
            <person name="Husnik F."/>
            <person name="Keeling P."/>
            <person name="Hampl V."/>
        </authorList>
    </citation>
    <scope>NUCLEOTIDE SEQUENCE</scope>
    <source>
        <strain evidence="12">STM</strain>
    </source>
</reference>
<protein>
    <submittedName>
        <fullName evidence="12">Phosphatidylserine decarboxylase proenzyme</fullName>
        <ecNumber evidence="12">4.1.1.65</ecNumber>
    </submittedName>
</protein>
<keyword evidence="5 11" id="KW-0472">Membrane</keyword>
<dbReference type="GO" id="GO:0008654">
    <property type="term" value="P:phospholipid biosynthetic process"/>
    <property type="evidence" value="ECO:0007669"/>
    <property type="project" value="UniProtKB-KW"/>
</dbReference>
<proteinExistence type="predicted"/>
<evidence type="ECO:0000256" key="10">
    <source>
        <dbReference type="ARBA" id="ARBA00023317"/>
    </source>
</evidence>
<evidence type="ECO:0000256" key="4">
    <source>
        <dbReference type="ARBA" id="ARBA00023098"/>
    </source>
</evidence>
<keyword evidence="7" id="KW-0594">Phospholipid biosynthesis</keyword>
<keyword evidence="8 12" id="KW-0456">Lyase</keyword>
<evidence type="ECO:0000256" key="6">
    <source>
        <dbReference type="ARBA" id="ARBA00023145"/>
    </source>
</evidence>
<dbReference type="EMBL" id="SNRY01004368">
    <property type="protein sequence ID" value="KAA6317898.1"/>
    <property type="molecule type" value="Genomic_DNA"/>
</dbReference>
<gene>
    <name evidence="12" type="ORF">EZS27_032018</name>
</gene>